<dbReference type="EMBL" id="REGN01012809">
    <property type="protein sequence ID" value="RMZ94777.1"/>
    <property type="molecule type" value="Genomic_DNA"/>
</dbReference>
<accession>A0A3M7P7Q6</accession>
<name>A0A3M7P7Q6_BRAPC</name>
<dbReference type="Proteomes" id="UP000276133">
    <property type="component" value="Unassembled WGS sequence"/>
</dbReference>
<evidence type="ECO:0000256" key="1">
    <source>
        <dbReference type="SAM" id="MobiDB-lite"/>
    </source>
</evidence>
<proteinExistence type="predicted"/>
<protein>
    <submittedName>
        <fullName evidence="2">Uncharacterized protein</fullName>
    </submittedName>
</protein>
<gene>
    <name evidence="2" type="ORF">BpHYR1_017831</name>
</gene>
<evidence type="ECO:0000313" key="2">
    <source>
        <dbReference type="EMBL" id="RMZ94777.1"/>
    </source>
</evidence>
<keyword evidence="3" id="KW-1185">Reference proteome</keyword>
<evidence type="ECO:0000313" key="3">
    <source>
        <dbReference type="Proteomes" id="UP000276133"/>
    </source>
</evidence>
<dbReference type="AlphaFoldDB" id="A0A3M7P7Q6"/>
<sequence length="21" mass="2531">MKDLRSGEDSPMFLMKYEQPK</sequence>
<feature type="region of interest" description="Disordered" evidence="1">
    <location>
        <begin position="1"/>
        <end position="21"/>
    </location>
</feature>
<reference evidence="2 3" key="1">
    <citation type="journal article" date="2018" name="Sci. Rep.">
        <title>Genomic signatures of local adaptation to the degree of environmental predictability in rotifers.</title>
        <authorList>
            <person name="Franch-Gras L."/>
            <person name="Hahn C."/>
            <person name="Garcia-Roger E.M."/>
            <person name="Carmona M.J."/>
            <person name="Serra M."/>
            <person name="Gomez A."/>
        </authorList>
    </citation>
    <scope>NUCLEOTIDE SEQUENCE [LARGE SCALE GENOMIC DNA]</scope>
    <source>
        <strain evidence="2">HYR1</strain>
    </source>
</reference>
<organism evidence="2 3">
    <name type="scientific">Brachionus plicatilis</name>
    <name type="common">Marine rotifer</name>
    <name type="synonym">Brachionus muelleri</name>
    <dbReference type="NCBI Taxonomy" id="10195"/>
    <lineage>
        <taxon>Eukaryota</taxon>
        <taxon>Metazoa</taxon>
        <taxon>Spiralia</taxon>
        <taxon>Gnathifera</taxon>
        <taxon>Rotifera</taxon>
        <taxon>Eurotatoria</taxon>
        <taxon>Monogononta</taxon>
        <taxon>Pseudotrocha</taxon>
        <taxon>Ploima</taxon>
        <taxon>Brachionidae</taxon>
        <taxon>Brachionus</taxon>
    </lineage>
</organism>
<comment type="caution">
    <text evidence="2">The sequence shown here is derived from an EMBL/GenBank/DDBJ whole genome shotgun (WGS) entry which is preliminary data.</text>
</comment>